<dbReference type="EMBL" id="JALLPB020000631">
    <property type="protein sequence ID" value="KAL3807412.1"/>
    <property type="molecule type" value="Genomic_DNA"/>
</dbReference>
<dbReference type="AlphaFoldDB" id="A0ABD3R502"/>
<dbReference type="CDD" id="cd04508">
    <property type="entry name" value="Tudor_SF"/>
    <property type="match status" value="1"/>
</dbReference>
<keyword evidence="3" id="KW-1185">Reference proteome</keyword>
<evidence type="ECO:0000313" key="3">
    <source>
        <dbReference type="Proteomes" id="UP001530377"/>
    </source>
</evidence>
<feature type="compositionally biased region" description="Low complexity" evidence="1">
    <location>
        <begin position="220"/>
        <end position="230"/>
    </location>
</feature>
<dbReference type="Gene3D" id="2.30.30.140">
    <property type="match status" value="1"/>
</dbReference>
<dbReference type="SUPFAM" id="SSF54160">
    <property type="entry name" value="Chromo domain-like"/>
    <property type="match status" value="1"/>
</dbReference>
<proteinExistence type="predicted"/>
<feature type="compositionally biased region" description="Polar residues" evidence="1">
    <location>
        <begin position="244"/>
        <end position="253"/>
    </location>
</feature>
<name>A0ABD3R502_9STRA</name>
<evidence type="ECO:0000256" key="1">
    <source>
        <dbReference type="SAM" id="MobiDB-lite"/>
    </source>
</evidence>
<gene>
    <name evidence="2" type="ORF">ACHAXA_009474</name>
</gene>
<comment type="caution">
    <text evidence="2">The sequence shown here is derived from an EMBL/GenBank/DDBJ whole genome shotgun (WGS) entry which is preliminary data.</text>
</comment>
<reference evidence="2 3" key="1">
    <citation type="submission" date="2024-10" db="EMBL/GenBank/DDBJ databases">
        <title>Updated reference genomes for cyclostephanoid diatoms.</title>
        <authorList>
            <person name="Roberts W.R."/>
            <person name="Alverson A.J."/>
        </authorList>
    </citation>
    <scope>NUCLEOTIDE SEQUENCE [LARGE SCALE GENOMIC DNA]</scope>
    <source>
        <strain evidence="2 3">AJA228-03</strain>
    </source>
</reference>
<feature type="region of interest" description="Disordered" evidence="1">
    <location>
        <begin position="204"/>
        <end position="292"/>
    </location>
</feature>
<feature type="compositionally biased region" description="Basic residues" evidence="1">
    <location>
        <begin position="208"/>
        <end position="219"/>
    </location>
</feature>
<dbReference type="Proteomes" id="UP001530377">
    <property type="component" value="Unassembled WGS sequence"/>
</dbReference>
<organism evidence="2 3">
    <name type="scientific">Cyclostephanos tholiformis</name>
    <dbReference type="NCBI Taxonomy" id="382380"/>
    <lineage>
        <taxon>Eukaryota</taxon>
        <taxon>Sar</taxon>
        <taxon>Stramenopiles</taxon>
        <taxon>Ochrophyta</taxon>
        <taxon>Bacillariophyta</taxon>
        <taxon>Coscinodiscophyceae</taxon>
        <taxon>Thalassiosirophycidae</taxon>
        <taxon>Stephanodiscales</taxon>
        <taxon>Stephanodiscaceae</taxon>
        <taxon>Cyclostephanos</taxon>
    </lineage>
</organism>
<evidence type="ECO:0000313" key="2">
    <source>
        <dbReference type="EMBL" id="KAL3807412.1"/>
    </source>
</evidence>
<protein>
    <submittedName>
        <fullName evidence="2">Uncharacterized protein</fullName>
    </submittedName>
</protein>
<sequence length="367" mass="41350">MTKPKRPTPSTLDGWENFPTVNDDIAQMRLARAMGYPPSWRVVRSLIQVPIPGYLAEQMKNSGAAVSTNEEGVQVMMAVRDRIYAGHPGDQPDGYYNHVAAAVACSKMPWRPEYDDVIHDNNDDDYDDDQYCSTSHRNKGGQLKGREAKFGEGDIVEVLYDEDEDVEPEWYEATILKKVEYQDDIRYDVHYMVDDAIQSNVREEKIRASTKAKKKKKSTPKATAQKTTPKVTSKKGRDKKRAADSSNVTTTPTAKKGRGRPSGGKNKKKVEAAEESPAKISMDDISLDEGDPPWRTTGHEYLSRNIKWNRKIGTVVGWIAETDVDSDGNPGFVCSKTGDPARLFHAVFDDFTQDFEEWELIECFVKK</sequence>
<dbReference type="InterPro" id="IPR016197">
    <property type="entry name" value="Chromo-like_dom_sf"/>
</dbReference>
<accession>A0ABD3R502</accession>